<feature type="domain" description="HTH gntR-type" evidence="4">
    <location>
        <begin position="8"/>
        <end position="75"/>
    </location>
</feature>
<dbReference type="RefSeq" id="WP_073185156.1">
    <property type="nucleotide sequence ID" value="NZ_FQXI01000012.1"/>
</dbReference>
<organism evidence="5 6">
    <name type="scientific">Anaerosphaera aminiphila DSM 21120</name>
    <dbReference type="NCBI Taxonomy" id="1120995"/>
    <lineage>
        <taxon>Bacteria</taxon>
        <taxon>Bacillati</taxon>
        <taxon>Bacillota</taxon>
        <taxon>Tissierellia</taxon>
        <taxon>Tissierellales</taxon>
        <taxon>Peptoniphilaceae</taxon>
        <taxon>Anaerosphaera</taxon>
    </lineage>
</organism>
<dbReference type="CDD" id="cd07377">
    <property type="entry name" value="WHTH_GntR"/>
    <property type="match status" value="1"/>
</dbReference>
<dbReference type="SUPFAM" id="SSF48008">
    <property type="entry name" value="GntR ligand-binding domain-like"/>
    <property type="match status" value="1"/>
</dbReference>
<keyword evidence="6" id="KW-1185">Reference proteome</keyword>
<evidence type="ECO:0000256" key="2">
    <source>
        <dbReference type="ARBA" id="ARBA00023125"/>
    </source>
</evidence>
<keyword evidence="1" id="KW-0805">Transcription regulation</keyword>
<dbReference type="OrthoDB" id="9781630at2"/>
<dbReference type="Pfam" id="PF07729">
    <property type="entry name" value="FCD"/>
    <property type="match status" value="1"/>
</dbReference>
<dbReference type="STRING" id="1120995.SAMN02745245_01568"/>
<proteinExistence type="predicted"/>
<reference evidence="5 6" key="1">
    <citation type="submission" date="2016-11" db="EMBL/GenBank/DDBJ databases">
        <authorList>
            <person name="Jaros S."/>
            <person name="Januszkiewicz K."/>
            <person name="Wedrychowicz H."/>
        </authorList>
    </citation>
    <scope>NUCLEOTIDE SEQUENCE [LARGE SCALE GENOMIC DNA]</scope>
    <source>
        <strain evidence="5 6">DSM 21120</strain>
    </source>
</reference>
<keyword evidence="3" id="KW-0804">Transcription</keyword>
<dbReference type="InterPro" id="IPR011711">
    <property type="entry name" value="GntR_C"/>
</dbReference>
<dbReference type="InterPro" id="IPR000524">
    <property type="entry name" value="Tscrpt_reg_HTH_GntR"/>
</dbReference>
<evidence type="ECO:0000256" key="1">
    <source>
        <dbReference type="ARBA" id="ARBA00023015"/>
    </source>
</evidence>
<dbReference type="Proteomes" id="UP000184032">
    <property type="component" value="Unassembled WGS sequence"/>
</dbReference>
<keyword evidence="2 5" id="KW-0238">DNA-binding</keyword>
<dbReference type="InterPro" id="IPR008920">
    <property type="entry name" value="TF_FadR/GntR_C"/>
</dbReference>
<evidence type="ECO:0000313" key="5">
    <source>
        <dbReference type="EMBL" id="SHH54222.1"/>
    </source>
</evidence>
<dbReference type="Pfam" id="PF00392">
    <property type="entry name" value="GntR"/>
    <property type="match status" value="1"/>
</dbReference>
<dbReference type="PANTHER" id="PTHR43537:SF45">
    <property type="entry name" value="GNTR FAMILY REGULATORY PROTEIN"/>
    <property type="match status" value="1"/>
</dbReference>
<sequence>MSNQTTKKSLSNIVYEDLKAKILNNNLLPGNKLIEIDIAKDLNVSRTPVREALSKLSKENLVESHPRKSYIVSKFSLKDARELYDVRAALEPLAVKEICEEGITKRTEDLELIALEMQSNLKQKNITSIKTNVIDWNLKLIELTKNKFLREIMSLINSKLYRFTSFIVNDEENLFEICSSIKIIFDNIKAQDCEKAYNSSLKYVSSIYPMLEKKSNYKMFKNY</sequence>
<dbReference type="Gene3D" id="1.20.120.530">
    <property type="entry name" value="GntR ligand-binding domain-like"/>
    <property type="match status" value="1"/>
</dbReference>
<dbReference type="SMART" id="SM00345">
    <property type="entry name" value="HTH_GNTR"/>
    <property type="match status" value="1"/>
</dbReference>
<accession>A0A1M5TTW5</accession>
<dbReference type="InterPro" id="IPR036390">
    <property type="entry name" value="WH_DNA-bd_sf"/>
</dbReference>
<dbReference type="EMBL" id="FQXI01000012">
    <property type="protein sequence ID" value="SHH54222.1"/>
    <property type="molecule type" value="Genomic_DNA"/>
</dbReference>
<evidence type="ECO:0000259" key="4">
    <source>
        <dbReference type="PROSITE" id="PS50949"/>
    </source>
</evidence>
<dbReference type="InterPro" id="IPR036388">
    <property type="entry name" value="WH-like_DNA-bd_sf"/>
</dbReference>
<dbReference type="PROSITE" id="PS50949">
    <property type="entry name" value="HTH_GNTR"/>
    <property type="match status" value="1"/>
</dbReference>
<dbReference type="GO" id="GO:0003677">
    <property type="term" value="F:DNA binding"/>
    <property type="evidence" value="ECO:0007669"/>
    <property type="project" value="UniProtKB-KW"/>
</dbReference>
<evidence type="ECO:0000313" key="6">
    <source>
        <dbReference type="Proteomes" id="UP000184032"/>
    </source>
</evidence>
<dbReference type="SUPFAM" id="SSF46785">
    <property type="entry name" value="Winged helix' DNA-binding domain"/>
    <property type="match status" value="1"/>
</dbReference>
<protein>
    <submittedName>
        <fullName evidence="5">DNA-binding transcriptional regulator, GntR family</fullName>
    </submittedName>
</protein>
<dbReference type="Gene3D" id="1.10.10.10">
    <property type="entry name" value="Winged helix-like DNA-binding domain superfamily/Winged helix DNA-binding domain"/>
    <property type="match status" value="1"/>
</dbReference>
<dbReference type="GO" id="GO:0003700">
    <property type="term" value="F:DNA-binding transcription factor activity"/>
    <property type="evidence" value="ECO:0007669"/>
    <property type="project" value="InterPro"/>
</dbReference>
<dbReference type="PANTHER" id="PTHR43537">
    <property type="entry name" value="TRANSCRIPTIONAL REGULATOR, GNTR FAMILY"/>
    <property type="match status" value="1"/>
</dbReference>
<name>A0A1M5TTW5_9FIRM</name>
<gene>
    <name evidence="5" type="ORF">SAMN02745245_01568</name>
</gene>
<dbReference type="AlphaFoldDB" id="A0A1M5TTW5"/>
<evidence type="ECO:0000256" key="3">
    <source>
        <dbReference type="ARBA" id="ARBA00023163"/>
    </source>
</evidence>